<dbReference type="GO" id="GO:0003964">
    <property type="term" value="F:RNA-directed DNA polymerase activity"/>
    <property type="evidence" value="ECO:0007669"/>
    <property type="project" value="UniProtKB-KW"/>
</dbReference>
<evidence type="ECO:0000256" key="2">
    <source>
        <dbReference type="ARBA" id="ARBA00022695"/>
    </source>
</evidence>
<keyword evidence="2" id="KW-0548">Nucleotidyltransferase</keyword>
<comment type="caution">
    <text evidence="8">The sequence shown here is derived from an EMBL/GenBank/DDBJ whole genome shotgun (WGS) entry which is preliminary data.</text>
</comment>
<evidence type="ECO:0000256" key="5">
    <source>
        <dbReference type="ARBA" id="ARBA00022801"/>
    </source>
</evidence>
<evidence type="ECO:0000256" key="1">
    <source>
        <dbReference type="ARBA" id="ARBA00022679"/>
    </source>
</evidence>
<gene>
    <name evidence="8" type="ORF">ABT39_MTgene4659</name>
</gene>
<dbReference type="GO" id="GO:0004519">
    <property type="term" value="F:endonuclease activity"/>
    <property type="evidence" value="ECO:0007669"/>
    <property type="project" value="UniProtKB-KW"/>
</dbReference>
<keyword evidence="4" id="KW-0255">Endonuclease</keyword>
<sequence>MQVGMPWEQLLCKEVSRYAIILKCFVGGVLNYPTFDKELYALVQAVKKWKHYLIGKETVIHTDHQPL</sequence>
<reference evidence="8" key="1">
    <citation type="journal article" date="2015" name="Genome Biol. Evol.">
        <title>Organellar Genomes of White Spruce (Picea glauca): Assembly and Annotation.</title>
        <authorList>
            <person name="Jackman S.D."/>
            <person name="Warren R.L."/>
            <person name="Gibb E.A."/>
            <person name="Vandervalk B.P."/>
            <person name="Mohamadi H."/>
            <person name="Chu J."/>
            <person name="Raymond A."/>
            <person name="Pleasance S."/>
            <person name="Coope R."/>
            <person name="Wildung M.R."/>
            <person name="Ritland C.E."/>
            <person name="Bousquet J."/>
            <person name="Jones S.J."/>
            <person name="Bohlmann J."/>
            <person name="Birol I."/>
        </authorList>
    </citation>
    <scope>NUCLEOTIDE SEQUENCE [LARGE SCALE GENOMIC DNA]</scope>
    <source>
        <tissue evidence="8">Flushing bud</tissue>
    </source>
</reference>
<protein>
    <recommendedName>
        <fullName evidence="7">Reverse transcriptase RNase H-like domain-containing protein</fullName>
    </recommendedName>
</protein>
<dbReference type="InterPro" id="IPR050951">
    <property type="entry name" value="Retrovirus_Pol_polyprotein"/>
</dbReference>
<dbReference type="GO" id="GO:0016787">
    <property type="term" value="F:hydrolase activity"/>
    <property type="evidence" value="ECO:0007669"/>
    <property type="project" value="UniProtKB-KW"/>
</dbReference>
<dbReference type="PANTHER" id="PTHR37984:SF5">
    <property type="entry name" value="PROTEIN NYNRIN-LIKE"/>
    <property type="match status" value="1"/>
</dbReference>
<dbReference type="InterPro" id="IPR041373">
    <property type="entry name" value="RT_RNaseH"/>
</dbReference>
<dbReference type="SUPFAM" id="SSF56672">
    <property type="entry name" value="DNA/RNA polymerases"/>
    <property type="match status" value="1"/>
</dbReference>
<dbReference type="InterPro" id="IPR043502">
    <property type="entry name" value="DNA/RNA_pol_sf"/>
</dbReference>
<keyword evidence="6" id="KW-0695">RNA-directed DNA polymerase</keyword>
<evidence type="ECO:0000313" key="8">
    <source>
        <dbReference type="EMBL" id="KUM48644.1"/>
    </source>
</evidence>
<evidence type="ECO:0000256" key="3">
    <source>
        <dbReference type="ARBA" id="ARBA00022722"/>
    </source>
</evidence>
<name>A0A101M0A3_PICGL</name>
<proteinExistence type="predicted"/>
<keyword evidence="5" id="KW-0378">Hydrolase</keyword>
<keyword evidence="1" id="KW-0808">Transferase</keyword>
<dbReference type="Pfam" id="PF17917">
    <property type="entry name" value="RT_RNaseH"/>
    <property type="match status" value="1"/>
</dbReference>
<evidence type="ECO:0000256" key="4">
    <source>
        <dbReference type="ARBA" id="ARBA00022759"/>
    </source>
</evidence>
<dbReference type="AlphaFoldDB" id="A0A101M0A3"/>
<geneLocation type="mitochondrion" evidence="8"/>
<dbReference type="EMBL" id="LKAM01000005">
    <property type="protein sequence ID" value="KUM48644.1"/>
    <property type="molecule type" value="Genomic_DNA"/>
</dbReference>
<evidence type="ECO:0000259" key="7">
    <source>
        <dbReference type="Pfam" id="PF17917"/>
    </source>
</evidence>
<keyword evidence="8" id="KW-0496">Mitochondrion</keyword>
<dbReference type="PANTHER" id="PTHR37984">
    <property type="entry name" value="PROTEIN CBG26694"/>
    <property type="match status" value="1"/>
</dbReference>
<evidence type="ECO:0000256" key="6">
    <source>
        <dbReference type="ARBA" id="ARBA00022918"/>
    </source>
</evidence>
<organism evidence="8">
    <name type="scientific">Picea glauca</name>
    <name type="common">White spruce</name>
    <name type="synonym">Pinus glauca</name>
    <dbReference type="NCBI Taxonomy" id="3330"/>
    <lineage>
        <taxon>Eukaryota</taxon>
        <taxon>Viridiplantae</taxon>
        <taxon>Streptophyta</taxon>
        <taxon>Embryophyta</taxon>
        <taxon>Tracheophyta</taxon>
        <taxon>Spermatophyta</taxon>
        <taxon>Pinopsida</taxon>
        <taxon>Pinidae</taxon>
        <taxon>Conifers I</taxon>
        <taxon>Pinales</taxon>
        <taxon>Pinaceae</taxon>
        <taxon>Picea</taxon>
    </lineage>
</organism>
<keyword evidence="3" id="KW-0540">Nuclease</keyword>
<feature type="domain" description="Reverse transcriptase RNase H-like" evidence="7">
    <location>
        <begin position="29"/>
        <end position="67"/>
    </location>
</feature>
<accession>A0A101M0A3</accession>